<keyword evidence="3" id="KW-1185">Reference proteome</keyword>
<gene>
    <name evidence="2" type="ORF">Tco_1091706</name>
</gene>
<feature type="region of interest" description="Disordered" evidence="1">
    <location>
        <begin position="271"/>
        <end position="313"/>
    </location>
</feature>
<organism evidence="2 3">
    <name type="scientific">Tanacetum coccineum</name>
    <dbReference type="NCBI Taxonomy" id="301880"/>
    <lineage>
        <taxon>Eukaryota</taxon>
        <taxon>Viridiplantae</taxon>
        <taxon>Streptophyta</taxon>
        <taxon>Embryophyta</taxon>
        <taxon>Tracheophyta</taxon>
        <taxon>Spermatophyta</taxon>
        <taxon>Magnoliopsida</taxon>
        <taxon>eudicotyledons</taxon>
        <taxon>Gunneridae</taxon>
        <taxon>Pentapetalae</taxon>
        <taxon>asterids</taxon>
        <taxon>campanulids</taxon>
        <taxon>Asterales</taxon>
        <taxon>Asteraceae</taxon>
        <taxon>Asteroideae</taxon>
        <taxon>Anthemideae</taxon>
        <taxon>Anthemidinae</taxon>
        <taxon>Tanacetum</taxon>
    </lineage>
</organism>
<dbReference type="InterPro" id="IPR040256">
    <property type="entry name" value="At4g02000-like"/>
</dbReference>
<feature type="compositionally biased region" description="Polar residues" evidence="1">
    <location>
        <begin position="289"/>
        <end position="313"/>
    </location>
</feature>
<protein>
    <submittedName>
        <fullName evidence="2">Ribonuclease H-like domain-containing protein</fullName>
    </submittedName>
</protein>
<dbReference type="Proteomes" id="UP001151760">
    <property type="component" value="Unassembled WGS sequence"/>
</dbReference>
<name>A0ABQ5I9W1_9ASTR</name>
<dbReference type="PANTHER" id="PTHR31286">
    <property type="entry name" value="GLYCINE-RICH CELL WALL STRUCTURAL PROTEIN 1.8-LIKE"/>
    <property type="match status" value="1"/>
</dbReference>
<proteinExistence type="predicted"/>
<reference evidence="2" key="1">
    <citation type="journal article" date="2022" name="Int. J. Mol. Sci.">
        <title>Draft Genome of Tanacetum Coccineum: Genomic Comparison of Closely Related Tanacetum-Family Plants.</title>
        <authorList>
            <person name="Yamashiro T."/>
            <person name="Shiraishi A."/>
            <person name="Nakayama K."/>
            <person name="Satake H."/>
        </authorList>
    </citation>
    <scope>NUCLEOTIDE SEQUENCE</scope>
</reference>
<evidence type="ECO:0000313" key="3">
    <source>
        <dbReference type="Proteomes" id="UP001151760"/>
    </source>
</evidence>
<reference evidence="2" key="2">
    <citation type="submission" date="2022-01" db="EMBL/GenBank/DDBJ databases">
        <authorList>
            <person name="Yamashiro T."/>
            <person name="Shiraishi A."/>
            <person name="Satake H."/>
            <person name="Nakayama K."/>
        </authorList>
    </citation>
    <scope>NUCLEOTIDE SEQUENCE</scope>
</reference>
<dbReference type="EMBL" id="BQNB010020459">
    <property type="protein sequence ID" value="GJT96188.1"/>
    <property type="molecule type" value="Genomic_DNA"/>
</dbReference>
<evidence type="ECO:0000313" key="2">
    <source>
        <dbReference type="EMBL" id="GJT96188.1"/>
    </source>
</evidence>
<dbReference type="PANTHER" id="PTHR31286:SF99">
    <property type="entry name" value="DUF4283 DOMAIN-CONTAINING PROTEIN"/>
    <property type="match status" value="1"/>
</dbReference>
<sequence>MSANVSSEVPNFTGLTINVVPSSYANKLNPKSLTKANLQKTKANVPNGADYDIWLPLASVHEEKYGLEKVTLLKVFFFFKFASIEGVKSVLRNGPWMICGILIFSNKQSPSVSLLKEELSCIPIWVKFHDILLVAYTSDGLSLMAKKIGNPMMLDSYTNSMCLESWDRSSYARILIEINACNDFSDHLVMAIPNLKGNGYTKETIRIKYEWEPPHCSSCLIFGHSHADCPKSLKAAPIRVVNQKDKGRGQTSGADNEGFIKVKKKKSGGINGGTKFFVKPKTQYRPKAKQSTDGTSNSPKTTPLVGTNKASTLGYSSRNKGNIFSLSNSFEALNDDNMIIEEDED</sequence>
<accession>A0ABQ5I9W1</accession>
<comment type="caution">
    <text evidence="2">The sequence shown here is derived from an EMBL/GenBank/DDBJ whole genome shotgun (WGS) entry which is preliminary data.</text>
</comment>
<evidence type="ECO:0000256" key="1">
    <source>
        <dbReference type="SAM" id="MobiDB-lite"/>
    </source>
</evidence>